<comment type="caution">
    <text evidence="1">The sequence shown here is derived from an EMBL/GenBank/DDBJ whole genome shotgun (WGS) entry which is preliminary data.</text>
</comment>
<accession>A0ABQ4A7C8</accession>
<reference evidence="1 2" key="1">
    <citation type="submission" date="2021-01" db="EMBL/GenBank/DDBJ databases">
        <title>Whole genome shotgun sequence of Actinoplanes humidus NBRC 14915.</title>
        <authorList>
            <person name="Komaki H."/>
            <person name="Tamura T."/>
        </authorList>
    </citation>
    <scope>NUCLEOTIDE SEQUENCE [LARGE SCALE GENOMIC DNA]</scope>
    <source>
        <strain evidence="1 2">NBRC 14915</strain>
    </source>
</reference>
<protein>
    <submittedName>
        <fullName evidence="1">Uncharacterized protein</fullName>
    </submittedName>
</protein>
<dbReference type="RefSeq" id="WP_203843658.1">
    <property type="nucleotide sequence ID" value="NZ_BAAATV010000041.1"/>
</dbReference>
<gene>
    <name evidence="1" type="ORF">Ahu01nite_098670</name>
</gene>
<sequence>MGVLREFEADDYRPEYSLLVLNDPAVEWPDEEPEIPHYRDRGDTPNGTFAGSGAGWIYADAPDLDDHLVRLELHDEPPPDGQPQFDDVLETPYRASSGTISLAWVTCGPGEQVDLELGNGEWFRVRIARRREDAEDRPGFRYHWLLQFWSEAVAAPVWLARSAAVRSSRLSQDLEAVLRWTPQLPLETSIHELAKFLLVSEADIRDGLTTAEQAGKLHSESKEHLRLRLGPAATSPA</sequence>
<evidence type="ECO:0000313" key="1">
    <source>
        <dbReference type="EMBL" id="GIE26765.1"/>
    </source>
</evidence>
<proteinExistence type="predicted"/>
<organism evidence="1 2">
    <name type="scientific">Winogradskya humida</name>
    <dbReference type="NCBI Taxonomy" id="113566"/>
    <lineage>
        <taxon>Bacteria</taxon>
        <taxon>Bacillati</taxon>
        <taxon>Actinomycetota</taxon>
        <taxon>Actinomycetes</taxon>
        <taxon>Micromonosporales</taxon>
        <taxon>Micromonosporaceae</taxon>
        <taxon>Winogradskya</taxon>
    </lineage>
</organism>
<dbReference type="Proteomes" id="UP000603200">
    <property type="component" value="Unassembled WGS sequence"/>
</dbReference>
<name>A0ABQ4A7C8_9ACTN</name>
<keyword evidence="2" id="KW-1185">Reference proteome</keyword>
<dbReference type="EMBL" id="BOMN01000151">
    <property type="protein sequence ID" value="GIE26765.1"/>
    <property type="molecule type" value="Genomic_DNA"/>
</dbReference>
<evidence type="ECO:0000313" key="2">
    <source>
        <dbReference type="Proteomes" id="UP000603200"/>
    </source>
</evidence>